<keyword evidence="1" id="KW-0732">Signal</keyword>
<dbReference type="EMBL" id="LATL02000217">
    <property type="protein sequence ID" value="KMW70291.1"/>
    <property type="molecule type" value="Genomic_DNA"/>
</dbReference>
<proteinExistence type="predicted"/>
<feature type="chain" id="PRO_5007402507" description="Exosortase" evidence="1">
    <location>
        <begin position="27"/>
        <end position="290"/>
    </location>
</feature>
<organism evidence="2 4">
    <name type="scientific">Limnoraphis robusta CS-951</name>
    <dbReference type="NCBI Taxonomy" id="1637645"/>
    <lineage>
        <taxon>Bacteria</taxon>
        <taxon>Bacillati</taxon>
        <taxon>Cyanobacteriota</taxon>
        <taxon>Cyanophyceae</taxon>
        <taxon>Oscillatoriophycideae</taxon>
        <taxon>Oscillatoriales</taxon>
        <taxon>Sirenicapillariaceae</taxon>
        <taxon>Limnoraphis</taxon>
    </lineage>
</organism>
<evidence type="ECO:0008006" key="5">
    <source>
        <dbReference type="Google" id="ProtNLM"/>
    </source>
</evidence>
<feature type="signal peptide" evidence="1">
    <location>
        <begin position="1"/>
        <end position="26"/>
    </location>
</feature>
<protein>
    <recommendedName>
        <fullName evidence="5">Exosortase</fullName>
    </recommendedName>
</protein>
<reference evidence="2 4" key="1">
    <citation type="submission" date="2015-06" db="EMBL/GenBank/DDBJ databases">
        <title>Draft genome assembly of filamentous brackish cyanobacterium Limnoraphis robusta strain CS-951.</title>
        <authorList>
            <person name="Willis A."/>
            <person name="Parks M."/>
            <person name="Burford M.A."/>
        </authorList>
    </citation>
    <scope>NUCLEOTIDE SEQUENCE [LARGE SCALE GENOMIC DNA]</scope>
    <source>
        <strain evidence="2 4">CS-951</strain>
    </source>
</reference>
<gene>
    <name evidence="2" type="ORF">WN50_08260</name>
    <name evidence="3" type="ORF">WN50_36495</name>
</gene>
<evidence type="ECO:0000313" key="4">
    <source>
        <dbReference type="Proteomes" id="UP000033607"/>
    </source>
</evidence>
<dbReference type="Proteomes" id="UP000033607">
    <property type="component" value="Unassembled WGS sequence"/>
</dbReference>
<evidence type="ECO:0000313" key="2">
    <source>
        <dbReference type="EMBL" id="KKD38556.1"/>
    </source>
</evidence>
<dbReference type="RefSeq" id="WP_046278054.1">
    <property type="nucleotide sequence ID" value="NZ_LATL02000217.1"/>
</dbReference>
<dbReference type="EMBL" id="LATL02000298">
    <property type="protein sequence ID" value="KKD38556.1"/>
    <property type="molecule type" value="Genomic_DNA"/>
</dbReference>
<sequence length="290" mass="30504">MTTFKPLCIALTGILAVSIPFQKAQAATLFSGVGDNAATAFAAMKAAIGGLDNTTAIGSQIGGFRTVNWDGVLLDGTDFGGNTQVIVPDQVVGIPEDRFLSRGALYDDVYIVSGDGLESVNSGVAGQFPAFSPNNIFVHFGEDDNEIEQSFTLAGTTTPAATRGFGAIFLDVELPNTSSIEFLNGSVSLGKYFVEPGGSGLPSFLGVLFDEPVITEVELILGNNTIFDVDLDSNTITSGPADDPENGIDLVATDDFIYAEPEVAQEIPEPSALVALFLVGLFPKFCWKKQ</sequence>
<dbReference type="AlphaFoldDB" id="A0A0F5YI53"/>
<comment type="caution">
    <text evidence="2">The sequence shown here is derived from an EMBL/GenBank/DDBJ whole genome shotgun (WGS) entry which is preliminary data.</text>
</comment>
<evidence type="ECO:0000313" key="3">
    <source>
        <dbReference type="EMBL" id="KMW70291.1"/>
    </source>
</evidence>
<dbReference type="OrthoDB" id="937176at2"/>
<accession>A0A0F5YI53</accession>
<name>A0A0F5YI53_9CYAN</name>
<evidence type="ECO:0000256" key="1">
    <source>
        <dbReference type="SAM" id="SignalP"/>
    </source>
</evidence>